<evidence type="ECO:0000313" key="3">
    <source>
        <dbReference type="Proteomes" id="UP000000771"/>
    </source>
</evidence>
<evidence type="ECO:0000313" key="2">
    <source>
        <dbReference type="EMBL" id="ACU54834.1"/>
    </source>
</evidence>
<dbReference type="EMBL" id="CP001631">
    <property type="protein sequence ID" value="ACU54834.1"/>
    <property type="molecule type" value="Genomic_DNA"/>
</dbReference>
<keyword evidence="1" id="KW-0472">Membrane</keyword>
<organism evidence="2 3">
    <name type="scientific">Acidimicrobium ferrooxidans (strain DSM 10331 / JCM 15462 / NBRC 103882 / ICP)</name>
    <dbReference type="NCBI Taxonomy" id="525909"/>
    <lineage>
        <taxon>Bacteria</taxon>
        <taxon>Bacillati</taxon>
        <taxon>Actinomycetota</taxon>
        <taxon>Acidimicrobiia</taxon>
        <taxon>Acidimicrobiales</taxon>
        <taxon>Acidimicrobiaceae</taxon>
        <taxon>Acidimicrobium</taxon>
    </lineage>
</organism>
<sequence>MDTAREPAIDTASARGALSSAEQRACPVDHAALRATACPVGARSDSRADRVVRRLLRIPEPTSTSDREEAAERLFSVAMILSGLRCTLSYVIIPFVLPALGLGAVAGFGPEIGIPVGVLALIFDVRGIRRFHVARHRWRWSMTAIYLAVIALVTYLVVQDIVALIH</sequence>
<protein>
    <submittedName>
        <fullName evidence="2">Uncharacterized protein</fullName>
    </submittedName>
</protein>
<dbReference type="STRING" id="525909.Afer_1930"/>
<proteinExistence type="predicted"/>
<feature type="transmembrane region" description="Helical" evidence="1">
    <location>
        <begin position="144"/>
        <end position="165"/>
    </location>
</feature>
<evidence type="ECO:0000256" key="1">
    <source>
        <dbReference type="SAM" id="Phobius"/>
    </source>
</evidence>
<name>C7M1T7_ACIFD</name>
<dbReference type="OrthoDB" id="4408835at2"/>
<dbReference type="RefSeq" id="WP_015799310.1">
    <property type="nucleotide sequence ID" value="NC_013124.1"/>
</dbReference>
<gene>
    <name evidence="2" type="ordered locus">Afer_1930</name>
</gene>
<dbReference type="AlphaFoldDB" id="C7M1T7"/>
<dbReference type="KEGG" id="afo:Afer_1930"/>
<dbReference type="Proteomes" id="UP000000771">
    <property type="component" value="Chromosome"/>
</dbReference>
<reference evidence="2 3" key="1">
    <citation type="journal article" date="2009" name="Stand. Genomic Sci.">
        <title>Complete genome sequence of Acidimicrobium ferrooxidans type strain (ICP).</title>
        <authorList>
            <person name="Clum A."/>
            <person name="Nolan M."/>
            <person name="Lang E."/>
            <person name="Glavina Del Rio T."/>
            <person name="Tice H."/>
            <person name="Copeland A."/>
            <person name="Cheng J.F."/>
            <person name="Lucas S."/>
            <person name="Chen F."/>
            <person name="Bruce D."/>
            <person name="Goodwin L."/>
            <person name="Pitluck S."/>
            <person name="Ivanova N."/>
            <person name="Mavrommatis K."/>
            <person name="Mikhailova N."/>
            <person name="Pati A."/>
            <person name="Chen A."/>
            <person name="Palaniappan K."/>
            <person name="Goker M."/>
            <person name="Spring S."/>
            <person name="Land M."/>
            <person name="Hauser L."/>
            <person name="Chang Y.J."/>
            <person name="Jeffries C.C."/>
            <person name="Chain P."/>
            <person name="Bristow J."/>
            <person name="Eisen J.A."/>
            <person name="Markowitz V."/>
            <person name="Hugenholtz P."/>
            <person name="Kyrpides N.C."/>
            <person name="Klenk H.P."/>
            <person name="Lapidus A."/>
        </authorList>
    </citation>
    <scope>NUCLEOTIDE SEQUENCE [LARGE SCALE GENOMIC DNA]</scope>
    <source>
        <strain evidence="3">DSM 10331 / JCM 15462 / NBRC 103882 / ICP</strain>
    </source>
</reference>
<keyword evidence="1" id="KW-0812">Transmembrane</keyword>
<feature type="transmembrane region" description="Helical" evidence="1">
    <location>
        <begin position="99"/>
        <end position="123"/>
    </location>
</feature>
<accession>C7M1T7</accession>
<dbReference type="HOGENOM" id="CLU_134274_0_0_11"/>
<keyword evidence="3" id="KW-1185">Reference proteome</keyword>
<keyword evidence="1" id="KW-1133">Transmembrane helix</keyword>
<dbReference type="eggNOG" id="ENOG5033A12">
    <property type="taxonomic scope" value="Bacteria"/>
</dbReference>
<feature type="transmembrane region" description="Helical" evidence="1">
    <location>
        <begin position="74"/>
        <end position="93"/>
    </location>
</feature>